<dbReference type="Proteomes" id="UP001642464">
    <property type="component" value="Unassembled WGS sequence"/>
</dbReference>
<keyword evidence="10" id="KW-1185">Reference proteome</keyword>
<protein>
    <recommendedName>
        <fullName evidence="1">nitrile hydratase</fullName>
        <ecNumber evidence="1">4.2.1.84</ecNumber>
    </recommendedName>
</protein>
<dbReference type="Gene3D" id="1.10.472.20">
    <property type="entry name" value="Nitrile hydratase, beta subunit"/>
    <property type="match status" value="1"/>
</dbReference>
<dbReference type="InterPro" id="IPR049054">
    <property type="entry name" value="CN_hydtase_beta-like_N"/>
</dbReference>
<comment type="catalytic activity">
    <reaction evidence="4">
        <text>an aliphatic primary amide = an aliphatic nitrile + H2O</text>
        <dbReference type="Rhea" id="RHEA:12673"/>
        <dbReference type="ChEBI" id="CHEBI:15377"/>
        <dbReference type="ChEBI" id="CHEBI:65285"/>
        <dbReference type="ChEBI" id="CHEBI:80291"/>
        <dbReference type="EC" id="4.2.1.84"/>
    </reaction>
</comment>
<evidence type="ECO:0000313" key="9">
    <source>
        <dbReference type="EMBL" id="CAK9018914.1"/>
    </source>
</evidence>
<evidence type="ECO:0000256" key="2">
    <source>
        <dbReference type="ARBA" id="ARBA00022723"/>
    </source>
</evidence>
<evidence type="ECO:0000313" key="10">
    <source>
        <dbReference type="Proteomes" id="UP001642464"/>
    </source>
</evidence>
<evidence type="ECO:0000259" key="8">
    <source>
        <dbReference type="Pfam" id="PF21006"/>
    </source>
</evidence>
<gene>
    <name evidence="9" type="ORF">SCF082_LOCUS14290</name>
</gene>
<organism evidence="9 10">
    <name type="scientific">Durusdinium trenchii</name>
    <dbReference type="NCBI Taxonomy" id="1381693"/>
    <lineage>
        <taxon>Eukaryota</taxon>
        <taxon>Sar</taxon>
        <taxon>Alveolata</taxon>
        <taxon>Dinophyceae</taxon>
        <taxon>Suessiales</taxon>
        <taxon>Symbiodiniaceae</taxon>
        <taxon>Durusdinium</taxon>
    </lineage>
</organism>
<dbReference type="InterPro" id="IPR036648">
    <property type="entry name" value="CN_Hdrase_a/SCN_Hdrase_g_sf"/>
</dbReference>
<comment type="caution">
    <text evidence="9">The sequence shown here is derived from an EMBL/GenBank/DDBJ whole genome shotgun (WGS) entry which is preliminary data.</text>
</comment>
<sequence length="457" mass="51092">MVLPIGPHDLGTLPAIPSTGSLPLKGDRQHAFWERQVHATAMLLVAKGHLKVDEVRRGIEYLESETYAKASYYEKWASSICSALLEHQLLSNAELGVELGADDSEAKPRFAVGDVVRVRESGHACRWRRPHLRTPGFVHGVCGTVERSLGSFANPEQLAFGGQAWTKCPLYLVRFDAKSIQDFDAGEVGEDQVTVEIYQSWLENADLQELEQQRKKRRETAKASDGHPDCKRAKTDQSDHGHNHDHVHEERSVVEQRAVDEELPCPAIARALVAAVQKKGIVGADELRQSIERLDEGDRNRGAAGRKVVARAWVDQQFKVRLMADANSACAELGLNAVNPTAPTQLVVFEQTPKVHHLIVCTLCSCYPLPLLGLSPDWYKSREYRSRAVREPRKVLKEFGTELPQEVQVVVHDSTADCRYMILPQRPRGTEDWSEEKLQEIITRDSMIGVTVLPEAV</sequence>
<dbReference type="SUPFAM" id="SSF56209">
    <property type="entry name" value="Nitrile hydratase alpha chain"/>
    <property type="match status" value="1"/>
</dbReference>
<feature type="domain" description="Nitrile hydratase beta subunit-like N-terminal" evidence="8">
    <location>
        <begin position="25"/>
        <end position="96"/>
    </location>
</feature>
<feature type="region of interest" description="Disordered" evidence="5">
    <location>
        <begin position="210"/>
        <end position="252"/>
    </location>
</feature>
<dbReference type="SUPFAM" id="SSF50090">
    <property type="entry name" value="Electron transport accessory proteins"/>
    <property type="match status" value="1"/>
</dbReference>
<dbReference type="InterPro" id="IPR004232">
    <property type="entry name" value="CN_Hdrtase_a/SCN_Hdrlase_g"/>
</dbReference>
<dbReference type="Gene3D" id="2.30.30.50">
    <property type="match status" value="1"/>
</dbReference>
<feature type="compositionally biased region" description="Basic and acidic residues" evidence="5">
    <location>
        <begin position="220"/>
        <end position="252"/>
    </location>
</feature>
<evidence type="ECO:0000259" key="7">
    <source>
        <dbReference type="Pfam" id="PF02979"/>
    </source>
</evidence>
<proteinExistence type="predicted"/>
<keyword evidence="3" id="KW-0456">Lyase</keyword>
<feature type="domain" description="Nitrile hydratase alpha/Thiocyanate hydrolase gamma" evidence="7">
    <location>
        <begin position="269"/>
        <end position="451"/>
    </location>
</feature>
<reference evidence="9 10" key="1">
    <citation type="submission" date="2024-02" db="EMBL/GenBank/DDBJ databases">
        <authorList>
            <person name="Chen Y."/>
            <person name="Shah S."/>
            <person name="Dougan E. K."/>
            <person name="Thang M."/>
            <person name="Chan C."/>
        </authorList>
    </citation>
    <scope>NUCLEOTIDE SEQUENCE [LARGE SCALE GENOMIC DNA]</scope>
</reference>
<evidence type="ECO:0000259" key="6">
    <source>
        <dbReference type="Pfam" id="PF02211"/>
    </source>
</evidence>
<accession>A0ABP0JWR6</accession>
<evidence type="ECO:0000256" key="5">
    <source>
        <dbReference type="SAM" id="MobiDB-lite"/>
    </source>
</evidence>
<dbReference type="Pfam" id="PF21006">
    <property type="entry name" value="NHase_beta_N"/>
    <property type="match status" value="1"/>
</dbReference>
<dbReference type="EMBL" id="CAXAMM010008925">
    <property type="protein sequence ID" value="CAK9018914.1"/>
    <property type="molecule type" value="Genomic_DNA"/>
</dbReference>
<dbReference type="EC" id="4.2.1.84" evidence="1"/>
<feature type="domain" description="Nitrile hydratase beta subunit" evidence="6">
    <location>
        <begin position="104"/>
        <end position="203"/>
    </location>
</feature>
<evidence type="ECO:0000256" key="4">
    <source>
        <dbReference type="ARBA" id="ARBA00044877"/>
    </source>
</evidence>
<keyword evidence="2" id="KW-0479">Metal-binding</keyword>
<evidence type="ECO:0000256" key="1">
    <source>
        <dbReference type="ARBA" id="ARBA00013079"/>
    </source>
</evidence>
<dbReference type="InterPro" id="IPR024690">
    <property type="entry name" value="CN_hydtase_beta_dom_C"/>
</dbReference>
<dbReference type="InterPro" id="IPR008990">
    <property type="entry name" value="Elect_transpt_acc-like_dom_sf"/>
</dbReference>
<dbReference type="Gene3D" id="3.90.330.10">
    <property type="entry name" value="Nitrile hydratase alpha /Thiocyanate hydrolase gamma"/>
    <property type="match status" value="1"/>
</dbReference>
<dbReference type="Pfam" id="PF02979">
    <property type="entry name" value="NHase_alpha"/>
    <property type="match status" value="1"/>
</dbReference>
<dbReference type="Pfam" id="PF02211">
    <property type="entry name" value="NHase_beta_C"/>
    <property type="match status" value="1"/>
</dbReference>
<evidence type="ECO:0000256" key="3">
    <source>
        <dbReference type="ARBA" id="ARBA00023239"/>
    </source>
</evidence>
<name>A0ABP0JWR6_9DINO</name>
<dbReference type="InterPro" id="IPR042262">
    <property type="entry name" value="CN_hydtase_beta_C"/>
</dbReference>